<gene>
    <name evidence="3" type="ORF">FGIG_11073</name>
</gene>
<keyword evidence="1" id="KW-0472">Membrane</keyword>
<reference evidence="3 4" key="1">
    <citation type="submission" date="2019-04" db="EMBL/GenBank/DDBJ databases">
        <title>Annotation for the trematode Fasciola gigantica.</title>
        <authorList>
            <person name="Choi Y.-J."/>
        </authorList>
    </citation>
    <scope>NUCLEOTIDE SEQUENCE [LARGE SCALE GENOMIC DNA]</scope>
    <source>
        <strain evidence="3">Uganda_cow_1</strain>
    </source>
</reference>
<keyword evidence="1" id="KW-0812">Transmembrane</keyword>
<dbReference type="EMBL" id="SUNJ01010654">
    <property type="protein sequence ID" value="TPP59486.1"/>
    <property type="molecule type" value="Genomic_DNA"/>
</dbReference>
<accession>A0A504YG92</accession>
<feature type="chain" id="PRO_5021492979" description="Ig-like domain-containing protein" evidence="2">
    <location>
        <begin position="36"/>
        <end position="272"/>
    </location>
</feature>
<name>A0A504YG92_FASGI</name>
<evidence type="ECO:0000256" key="2">
    <source>
        <dbReference type="SAM" id="SignalP"/>
    </source>
</evidence>
<protein>
    <recommendedName>
        <fullName evidence="5">Ig-like domain-containing protein</fullName>
    </recommendedName>
</protein>
<sequence>MFSLATNRSKILPSIWTGFIHHKLCFLLLSTIILAETETMGEEKKEVIETPRQPWLVISYNIEGPIILPCYDPSFYPFQNFSSVLQVAWSLPASLKSVKVYVDKPLTGFEINRGDNYSLVIDRTKLSGGSDISGIYQCMAFANLKDNQTHATWFLLRWAVDIFPSESMLLKAQPFNKFKRGIIGSIVASLLILCAAALFKVFCYFKARRAKSHELDVSEAVSVYTHSNSGFHSSEQNGFHPKMGRDYALKSNQFRMTEFNGAYQDHRFAINR</sequence>
<dbReference type="OrthoDB" id="6267450at2759"/>
<evidence type="ECO:0008006" key="5">
    <source>
        <dbReference type="Google" id="ProtNLM"/>
    </source>
</evidence>
<dbReference type="Proteomes" id="UP000316759">
    <property type="component" value="Unassembled WGS sequence"/>
</dbReference>
<evidence type="ECO:0000313" key="4">
    <source>
        <dbReference type="Proteomes" id="UP000316759"/>
    </source>
</evidence>
<keyword evidence="1" id="KW-1133">Transmembrane helix</keyword>
<dbReference type="AlphaFoldDB" id="A0A504YG92"/>
<feature type="signal peptide" evidence="2">
    <location>
        <begin position="1"/>
        <end position="35"/>
    </location>
</feature>
<proteinExistence type="predicted"/>
<organism evidence="3 4">
    <name type="scientific">Fasciola gigantica</name>
    <name type="common">Giant liver fluke</name>
    <dbReference type="NCBI Taxonomy" id="46835"/>
    <lineage>
        <taxon>Eukaryota</taxon>
        <taxon>Metazoa</taxon>
        <taxon>Spiralia</taxon>
        <taxon>Lophotrochozoa</taxon>
        <taxon>Platyhelminthes</taxon>
        <taxon>Trematoda</taxon>
        <taxon>Digenea</taxon>
        <taxon>Plagiorchiida</taxon>
        <taxon>Echinostomata</taxon>
        <taxon>Echinostomatoidea</taxon>
        <taxon>Fasciolidae</taxon>
        <taxon>Fasciola</taxon>
    </lineage>
</organism>
<evidence type="ECO:0000313" key="3">
    <source>
        <dbReference type="EMBL" id="TPP59486.1"/>
    </source>
</evidence>
<keyword evidence="4" id="KW-1185">Reference proteome</keyword>
<evidence type="ECO:0000256" key="1">
    <source>
        <dbReference type="SAM" id="Phobius"/>
    </source>
</evidence>
<comment type="caution">
    <text evidence="3">The sequence shown here is derived from an EMBL/GenBank/DDBJ whole genome shotgun (WGS) entry which is preliminary data.</text>
</comment>
<keyword evidence="2" id="KW-0732">Signal</keyword>
<feature type="transmembrane region" description="Helical" evidence="1">
    <location>
        <begin position="182"/>
        <end position="205"/>
    </location>
</feature>